<evidence type="ECO:0000313" key="3">
    <source>
        <dbReference type="Ensembl" id="ENSMUNP00000027624.1"/>
    </source>
</evidence>
<reference evidence="3" key="3">
    <citation type="submission" date="2025-09" db="UniProtKB">
        <authorList>
            <consortium name="Ensembl"/>
        </authorList>
    </citation>
    <scope>IDENTIFICATION</scope>
</reference>
<accession>A0A8V5GK51</accession>
<dbReference type="InterPro" id="IPR016186">
    <property type="entry name" value="C-type_lectin-like/link_sf"/>
</dbReference>
<dbReference type="InterPro" id="IPR001304">
    <property type="entry name" value="C-type_lectin-like"/>
</dbReference>
<dbReference type="SMART" id="SM00034">
    <property type="entry name" value="CLECT"/>
    <property type="match status" value="1"/>
</dbReference>
<dbReference type="PANTHER" id="PTHR22803">
    <property type="entry name" value="MANNOSE, PHOSPHOLIPASE, LECTIN RECEPTOR RELATED"/>
    <property type="match status" value="1"/>
</dbReference>
<evidence type="ECO:0000256" key="2">
    <source>
        <dbReference type="ARBA" id="ARBA00023157"/>
    </source>
</evidence>
<name>A0A8V5GK51_MELUD</name>
<proteinExistence type="predicted"/>
<evidence type="ECO:0000313" key="4">
    <source>
        <dbReference type="Proteomes" id="UP000694405"/>
    </source>
</evidence>
<sequence>MDPKGAWLLQGSVLPPFHGAHPYGFIIPAYRNIIALCPIRALPMLPSLHHHALGAGIRILGSGASRLLEGTKHTLHLGCPLGCRDGSRDGAWSLPPCGGGGPGDAGTGTHRAWLPVPGAAAELGMAEPDLYERLQIQYPSSPGRGPRSAMAASRCSLSTALAMGTGLVLVLGAALVAVIVLHMQGQAELRAAQAELAAVGTLLLPDPNDTHSPTGSLAALQKRQEQLGRWLQALALGWQHHRTHIYFFSGDRKTWRDAEAACRAVHAHLTSVTGTDEQDYLAREARGGSYWIGLTATGPGGSWHWVDGTPYNQTQSFWAPGQPDGTDHGKWGRESCAQMYHVGHGLWNDHNCNFTFPWVCKRELRVP</sequence>
<dbReference type="Pfam" id="PF00059">
    <property type="entry name" value="Lectin_C"/>
    <property type="match status" value="1"/>
</dbReference>
<dbReference type="InterPro" id="IPR033989">
    <property type="entry name" value="CD209-like_CTLD"/>
</dbReference>
<keyword evidence="2" id="KW-1015">Disulfide bond</keyword>
<keyword evidence="1" id="KW-0430">Lectin</keyword>
<dbReference type="CDD" id="cd03590">
    <property type="entry name" value="CLECT_DC-SIGN_like"/>
    <property type="match status" value="1"/>
</dbReference>
<dbReference type="Gene3D" id="3.10.100.10">
    <property type="entry name" value="Mannose-Binding Protein A, subunit A"/>
    <property type="match status" value="1"/>
</dbReference>
<reference evidence="3" key="1">
    <citation type="submission" date="2020-03" db="EMBL/GenBank/DDBJ databases">
        <title>Melopsittacus undulatus (budgerigar) genome, bMelUnd1, maternal haplotype with Z.</title>
        <authorList>
            <person name="Gedman G."/>
            <person name="Mountcastle J."/>
            <person name="Haase B."/>
            <person name="Formenti G."/>
            <person name="Wright T."/>
            <person name="Apodaca J."/>
            <person name="Pelan S."/>
            <person name="Chow W."/>
            <person name="Rhie A."/>
            <person name="Howe K."/>
            <person name="Fedrigo O."/>
            <person name="Jarvis E.D."/>
        </authorList>
    </citation>
    <scope>NUCLEOTIDE SEQUENCE [LARGE SCALE GENOMIC DNA]</scope>
</reference>
<reference evidence="3" key="2">
    <citation type="submission" date="2025-08" db="UniProtKB">
        <authorList>
            <consortium name="Ensembl"/>
        </authorList>
    </citation>
    <scope>IDENTIFICATION</scope>
</reference>
<dbReference type="AlphaFoldDB" id="A0A8V5GK51"/>
<dbReference type="PROSITE" id="PS00615">
    <property type="entry name" value="C_TYPE_LECTIN_1"/>
    <property type="match status" value="1"/>
</dbReference>
<dbReference type="Proteomes" id="UP000694405">
    <property type="component" value="Chromosome 7"/>
</dbReference>
<protein>
    <submittedName>
        <fullName evidence="3">Uncharacterized protein</fullName>
    </submittedName>
</protein>
<gene>
    <name evidence="3" type="primary">LOC117436494</name>
</gene>
<organism evidence="3 4">
    <name type="scientific">Melopsittacus undulatus</name>
    <name type="common">Budgerigar</name>
    <name type="synonym">Psittacus undulatus</name>
    <dbReference type="NCBI Taxonomy" id="13146"/>
    <lineage>
        <taxon>Eukaryota</taxon>
        <taxon>Metazoa</taxon>
        <taxon>Chordata</taxon>
        <taxon>Craniata</taxon>
        <taxon>Vertebrata</taxon>
        <taxon>Euteleostomi</taxon>
        <taxon>Archelosauria</taxon>
        <taxon>Archosauria</taxon>
        <taxon>Dinosauria</taxon>
        <taxon>Saurischia</taxon>
        <taxon>Theropoda</taxon>
        <taxon>Coelurosauria</taxon>
        <taxon>Aves</taxon>
        <taxon>Neognathae</taxon>
        <taxon>Neoaves</taxon>
        <taxon>Telluraves</taxon>
        <taxon>Australaves</taxon>
        <taxon>Psittaciformes</taxon>
        <taxon>Psittaculidae</taxon>
        <taxon>Melopsittacus</taxon>
    </lineage>
</organism>
<dbReference type="PROSITE" id="PS50041">
    <property type="entry name" value="C_TYPE_LECTIN_2"/>
    <property type="match status" value="1"/>
</dbReference>
<keyword evidence="4" id="KW-1185">Reference proteome</keyword>
<dbReference type="GO" id="GO:0030246">
    <property type="term" value="F:carbohydrate binding"/>
    <property type="evidence" value="ECO:0007669"/>
    <property type="project" value="UniProtKB-KW"/>
</dbReference>
<dbReference type="InterPro" id="IPR016187">
    <property type="entry name" value="CTDL_fold"/>
</dbReference>
<dbReference type="SUPFAM" id="SSF56436">
    <property type="entry name" value="C-type lectin-like"/>
    <property type="match status" value="1"/>
</dbReference>
<dbReference type="InterPro" id="IPR050111">
    <property type="entry name" value="C-type_lectin/snaclec_domain"/>
</dbReference>
<evidence type="ECO:0000256" key="1">
    <source>
        <dbReference type="ARBA" id="ARBA00022734"/>
    </source>
</evidence>
<dbReference type="InterPro" id="IPR018378">
    <property type="entry name" value="C-type_lectin_CS"/>
</dbReference>
<dbReference type="Ensembl" id="ENSMUNT00000031348.1">
    <property type="protein sequence ID" value="ENSMUNP00000027624.1"/>
    <property type="gene ID" value="ENSMUNG00000018483.1"/>
</dbReference>